<sequence>MLNPKPTKKSFHALPIIVLCSSTICSFYICLVCFHQINLQLVSKLLVSDVPSPRHHRIISPLEPRTQPVHVSDIPSINIPSQCDHRRIADLEWTHFPRPMSFKRGECECTPVRFFAILSMQRSGSGWFESLLNSHVNVSSNGEIFNQRRSRSSSFSSITKILNQVYNLDWMSSGSKKECTAAVGLKWMLNQGIMKYHMEISEYFKKRGVYVIFLFRRNLLRRHISLLANSYDGKFKPLNGKHKAHVNSPKEASLLARFKPRINTTSLIRELEKTQRSGIRAVKLFKDTNNIMLFYEDLVKNYTWKLQDVMKFLKLPEKELKSQQVKIHTEVLTEQVMNWEKVCRTLKGSRFETFLYSNYL</sequence>
<dbReference type="EC" id="2.8.2.-" evidence="1"/>
<evidence type="ECO:0000256" key="1">
    <source>
        <dbReference type="RuleBase" id="RU361155"/>
    </source>
</evidence>
<dbReference type="STRING" id="29655.A0A0K9Q3X2"/>
<keyword evidence="5" id="KW-1185">Reference proteome</keyword>
<evidence type="ECO:0000313" key="4">
    <source>
        <dbReference type="EMBL" id="KMZ75884.1"/>
    </source>
</evidence>
<dbReference type="EMBL" id="LFYR01000113">
    <property type="protein sequence ID" value="KMZ75884.1"/>
    <property type="molecule type" value="Genomic_DNA"/>
</dbReference>
<dbReference type="PANTHER" id="PTHR32175">
    <property type="entry name" value="PROTEIN, PUTATIVE, EXPRESSED-RELATED"/>
    <property type="match status" value="1"/>
</dbReference>
<dbReference type="InterPro" id="IPR052796">
    <property type="entry name" value="Nod_factor_sulfotransferase"/>
</dbReference>
<organism evidence="4 5">
    <name type="scientific">Zostera marina</name>
    <name type="common">Eelgrass</name>
    <dbReference type="NCBI Taxonomy" id="29655"/>
    <lineage>
        <taxon>Eukaryota</taxon>
        <taxon>Viridiplantae</taxon>
        <taxon>Streptophyta</taxon>
        <taxon>Embryophyta</taxon>
        <taxon>Tracheophyta</taxon>
        <taxon>Spermatophyta</taxon>
        <taxon>Magnoliopsida</taxon>
        <taxon>Liliopsida</taxon>
        <taxon>Zosteraceae</taxon>
        <taxon>Zostera</taxon>
    </lineage>
</organism>
<evidence type="ECO:0000313" key="5">
    <source>
        <dbReference type="Proteomes" id="UP000036987"/>
    </source>
</evidence>
<dbReference type="PANTHER" id="PTHR32175:SF0">
    <property type="entry name" value="SULFOTRANSFERASE"/>
    <property type="match status" value="1"/>
</dbReference>
<dbReference type="AlphaFoldDB" id="A0A0K9Q3X2"/>
<evidence type="ECO:0000259" key="3">
    <source>
        <dbReference type="Pfam" id="PF00685"/>
    </source>
</evidence>
<dbReference type="Pfam" id="PF00685">
    <property type="entry name" value="Sulfotransfer_1"/>
    <property type="match status" value="1"/>
</dbReference>
<proteinExistence type="inferred from homology"/>
<dbReference type="SUPFAM" id="SSF52540">
    <property type="entry name" value="P-loop containing nucleoside triphosphate hydrolases"/>
    <property type="match status" value="1"/>
</dbReference>
<dbReference type="Gene3D" id="3.40.50.300">
    <property type="entry name" value="P-loop containing nucleotide triphosphate hydrolases"/>
    <property type="match status" value="1"/>
</dbReference>
<keyword evidence="4" id="KW-0378">Hydrolase</keyword>
<reference evidence="5" key="1">
    <citation type="journal article" date="2016" name="Nature">
        <title>The genome of the seagrass Zostera marina reveals angiosperm adaptation to the sea.</title>
        <authorList>
            <person name="Olsen J.L."/>
            <person name="Rouze P."/>
            <person name="Verhelst B."/>
            <person name="Lin Y.-C."/>
            <person name="Bayer T."/>
            <person name="Collen J."/>
            <person name="Dattolo E."/>
            <person name="De Paoli E."/>
            <person name="Dittami S."/>
            <person name="Maumus F."/>
            <person name="Michel G."/>
            <person name="Kersting A."/>
            <person name="Lauritano C."/>
            <person name="Lohaus R."/>
            <person name="Toepel M."/>
            <person name="Tonon T."/>
            <person name="Vanneste K."/>
            <person name="Amirebrahimi M."/>
            <person name="Brakel J."/>
            <person name="Bostroem C."/>
            <person name="Chovatia M."/>
            <person name="Grimwood J."/>
            <person name="Jenkins J.W."/>
            <person name="Jueterbock A."/>
            <person name="Mraz A."/>
            <person name="Stam W.T."/>
            <person name="Tice H."/>
            <person name="Bornberg-Bauer E."/>
            <person name="Green P.J."/>
            <person name="Pearson G.A."/>
            <person name="Procaccini G."/>
            <person name="Duarte C.M."/>
            <person name="Schmutz J."/>
            <person name="Reusch T.B.H."/>
            <person name="Van de Peer Y."/>
        </authorList>
    </citation>
    <scope>NUCLEOTIDE SEQUENCE [LARGE SCALE GENOMIC DNA]</scope>
    <source>
        <strain evidence="5">cv. Finnish</strain>
    </source>
</reference>
<name>A0A0K9Q3X2_ZOSMR</name>
<dbReference type="InterPro" id="IPR000863">
    <property type="entry name" value="Sulfotransferase_dom"/>
</dbReference>
<dbReference type="OrthoDB" id="2015035at2759"/>
<dbReference type="GO" id="GO:0008146">
    <property type="term" value="F:sulfotransferase activity"/>
    <property type="evidence" value="ECO:0007669"/>
    <property type="project" value="InterPro"/>
</dbReference>
<dbReference type="InterPro" id="IPR027417">
    <property type="entry name" value="P-loop_NTPase"/>
</dbReference>
<dbReference type="Proteomes" id="UP000036987">
    <property type="component" value="Unassembled WGS sequence"/>
</dbReference>
<accession>A0A0K9Q3X2</accession>
<comment type="caution">
    <text evidence="4">The sequence shown here is derived from an EMBL/GenBank/DDBJ whole genome shotgun (WGS) entry which is preliminary data.</text>
</comment>
<protein>
    <recommendedName>
        <fullName evidence="1">Sulfotransferase</fullName>
        <ecNumber evidence="1">2.8.2.-</ecNumber>
    </recommendedName>
</protein>
<dbReference type="GO" id="GO:0016787">
    <property type="term" value="F:hydrolase activity"/>
    <property type="evidence" value="ECO:0007669"/>
    <property type="project" value="UniProtKB-KW"/>
</dbReference>
<gene>
    <name evidence="4" type="ORF">ZOSMA_10G01530</name>
</gene>
<keyword evidence="2" id="KW-1133">Transmembrane helix</keyword>
<keyword evidence="1" id="KW-0808">Transferase</keyword>
<comment type="similarity">
    <text evidence="1">Belongs to the sulfotransferase 1 family.</text>
</comment>
<feature type="transmembrane region" description="Helical" evidence="2">
    <location>
        <begin position="12"/>
        <end position="34"/>
    </location>
</feature>
<keyword evidence="2" id="KW-0812">Transmembrane</keyword>
<dbReference type="OMA" id="NCHYPIF"/>
<feature type="domain" description="Sulfotransferase" evidence="3">
    <location>
        <begin position="117"/>
        <end position="330"/>
    </location>
</feature>
<evidence type="ECO:0000256" key="2">
    <source>
        <dbReference type="SAM" id="Phobius"/>
    </source>
</evidence>
<keyword evidence="2" id="KW-0472">Membrane</keyword>